<comment type="function">
    <text evidence="4 5">Required for flagellar hook formation. May act as a scaffolding protein.</text>
</comment>
<dbReference type="Gene3D" id="2.60.40.4070">
    <property type="match status" value="1"/>
</dbReference>
<feature type="domain" description="FlgD Tudor-like" evidence="7">
    <location>
        <begin position="84"/>
        <end position="216"/>
    </location>
</feature>
<reference evidence="8 9" key="1">
    <citation type="submission" date="2019-07" db="EMBL/GenBank/DDBJ databases">
        <title>Genome sequencing of lignin-degrading bacterial isolates.</title>
        <authorList>
            <person name="Gladden J."/>
        </authorList>
    </citation>
    <scope>NUCLEOTIDE SEQUENCE [LARGE SCALE GENOMIC DNA]</scope>
    <source>
        <strain evidence="8 9">J11</strain>
    </source>
</reference>
<accession>A0A562BFZ8</accession>
<keyword evidence="8" id="KW-0282">Flagellum</keyword>
<keyword evidence="3 5" id="KW-1005">Bacterial flagellum biogenesis</keyword>
<dbReference type="GO" id="GO:0044781">
    <property type="term" value="P:bacterial-type flagellum organization"/>
    <property type="evidence" value="ECO:0007669"/>
    <property type="project" value="UniProtKB-UniRule"/>
</dbReference>
<dbReference type="Pfam" id="PF03963">
    <property type="entry name" value="FlgD"/>
    <property type="match status" value="1"/>
</dbReference>
<dbReference type="InterPro" id="IPR025963">
    <property type="entry name" value="FLgD_Tudor"/>
</dbReference>
<gene>
    <name evidence="8" type="ORF">L602_002900000340</name>
</gene>
<dbReference type="EMBL" id="VLJN01000022">
    <property type="protein sequence ID" value="TWG84095.1"/>
    <property type="molecule type" value="Genomic_DNA"/>
</dbReference>
<feature type="domain" description="FlgD/Vpr Ig-like" evidence="6">
    <location>
        <begin position="99"/>
        <end position="176"/>
    </location>
</feature>
<dbReference type="InterPro" id="IPR005648">
    <property type="entry name" value="FlgD"/>
</dbReference>
<evidence type="ECO:0000259" key="6">
    <source>
        <dbReference type="Pfam" id="PF13860"/>
    </source>
</evidence>
<evidence type="ECO:0000313" key="9">
    <source>
        <dbReference type="Proteomes" id="UP000318141"/>
    </source>
</evidence>
<evidence type="ECO:0000313" key="8">
    <source>
        <dbReference type="EMBL" id="TWG84095.1"/>
    </source>
</evidence>
<evidence type="ECO:0000256" key="4">
    <source>
        <dbReference type="ARBA" id="ARBA00024746"/>
    </source>
</evidence>
<dbReference type="Pfam" id="PF13861">
    <property type="entry name" value="FLgD_tudor"/>
    <property type="match status" value="1"/>
</dbReference>
<sequence length="219" mass="22441">MTTTSSVNGSSSAAALASSSSSSADLQENFLKMLVTQMTNQDPLKPMDNAQLTSQLAQISTVSGLENLGTTLDQLLMQVSAGRAMDSAALIGRTVMVPGKEISVTGGAATKFGIDLPATADAVTIDVLDKDGNVVRTIDLKGQLAGVHDVAWDGKNNAGGVVPDGDYTFRVTATASGKSVEPVALVYGKVEAISGDASGVLVDIGNGRKANIDDVRRIS</sequence>
<evidence type="ECO:0000256" key="3">
    <source>
        <dbReference type="ARBA" id="ARBA00022795"/>
    </source>
</evidence>
<evidence type="ECO:0000256" key="1">
    <source>
        <dbReference type="ARBA" id="ARBA00010577"/>
    </source>
</evidence>
<organism evidence="8 9">
    <name type="scientific">Cupriavidus gilardii J11</name>
    <dbReference type="NCBI Taxonomy" id="936133"/>
    <lineage>
        <taxon>Bacteria</taxon>
        <taxon>Pseudomonadati</taxon>
        <taxon>Pseudomonadota</taxon>
        <taxon>Betaproteobacteria</taxon>
        <taxon>Burkholderiales</taxon>
        <taxon>Burkholderiaceae</taxon>
        <taxon>Cupriavidus</taxon>
    </lineage>
</organism>
<proteinExistence type="inferred from homology"/>
<keyword evidence="9" id="KW-1185">Reference proteome</keyword>
<dbReference type="Proteomes" id="UP000318141">
    <property type="component" value="Unassembled WGS sequence"/>
</dbReference>
<keyword evidence="8" id="KW-0966">Cell projection</keyword>
<keyword evidence="8" id="KW-0969">Cilium</keyword>
<evidence type="ECO:0000256" key="5">
    <source>
        <dbReference type="RuleBase" id="RU362076"/>
    </source>
</evidence>
<dbReference type="AlphaFoldDB" id="A0A562BFZ8"/>
<dbReference type="OrthoDB" id="9785233at2"/>
<protein>
    <recommendedName>
        <fullName evidence="2 5">Basal-body rod modification protein FlgD</fullName>
    </recommendedName>
</protein>
<dbReference type="Pfam" id="PF13860">
    <property type="entry name" value="FlgD_ig"/>
    <property type="match status" value="1"/>
</dbReference>
<dbReference type="InterPro" id="IPR025965">
    <property type="entry name" value="FlgD/Vpr_Ig-like"/>
</dbReference>
<comment type="caution">
    <text evidence="8">The sequence shown here is derived from an EMBL/GenBank/DDBJ whole genome shotgun (WGS) entry which is preliminary data.</text>
</comment>
<evidence type="ECO:0000259" key="7">
    <source>
        <dbReference type="Pfam" id="PF13861"/>
    </source>
</evidence>
<name>A0A562BFZ8_9BURK</name>
<comment type="similarity">
    <text evidence="1 5">Belongs to the FlgD family.</text>
</comment>
<dbReference type="Gene3D" id="2.30.30.910">
    <property type="match status" value="1"/>
</dbReference>
<evidence type="ECO:0000256" key="2">
    <source>
        <dbReference type="ARBA" id="ARBA00016013"/>
    </source>
</evidence>